<accession>A0A845AL90</accession>
<dbReference type="EMBL" id="WTYA01000010">
    <property type="protein sequence ID" value="MXP29625.1"/>
    <property type="molecule type" value="Genomic_DNA"/>
</dbReference>
<dbReference type="Proteomes" id="UP000439780">
    <property type="component" value="Unassembled WGS sequence"/>
</dbReference>
<evidence type="ECO:0000259" key="2">
    <source>
        <dbReference type="Pfam" id="PF08327"/>
    </source>
</evidence>
<evidence type="ECO:0000256" key="1">
    <source>
        <dbReference type="ARBA" id="ARBA00006817"/>
    </source>
</evidence>
<dbReference type="Pfam" id="PF08327">
    <property type="entry name" value="AHSA1"/>
    <property type="match status" value="1"/>
</dbReference>
<gene>
    <name evidence="3" type="ORF">GRI58_12440</name>
</gene>
<comment type="caution">
    <text evidence="3">The sequence shown here is derived from an EMBL/GenBank/DDBJ whole genome shotgun (WGS) entry which is preliminary data.</text>
</comment>
<organism evidence="3 4">
    <name type="scientific">Qipengyuania algicida</name>
    <dbReference type="NCBI Taxonomy" id="1836209"/>
    <lineage>
        <taxon>Bacteria</taxon>
        <taxon>Pseudomonadati</taxon>
        <taxon>Pseudomonadota</taxon>
        <taxon>Alphaproteobacteria</taxon>
        <taxon>Sphingomonadales</taxon>
        <taxon>Erythrobacteraceae</taxon>
        <taxon>Qipengyuania</taxon>
    </lineage>
</organism>
<proteinExistence type="inferred from homology"/>
<evidence type="ECO:0000313" key="3">
    <source>
        <dbReference type="EMBL" id="MXP29625.1"/>
    </source>
</evidence>
<dbReference type="InterPro" id="IPR013538">
    <property type="entry name" value="ASHA1/2-like_C"/>
</dbReference>
<sequence length="69" mass="7815">MAIETHVPVSPEAAWQAFNEPKAITQWNFATREWCCPRAEVELQPGGRNVARMEARDGSMGFDFKGNFE</sequence>
<dbReference type="Gene3D" id="3.30.530.20">
    <property type="match status" value="1"/>
</dbReference>
<feature type="domain" description="Activator of Hsp90 ATPase homologue 1/2-like C-terminal" evidence="2">
    <location>
        <begin position="9"/>
        <end position="68"/>
    </location>
</feature>
<dbReference type="OrthoDB" id="9805228at2"/>
<dbReference type="AlphaFoldDB" id="A0A845AL90"/>
<evidence type="ECO:0000313" key="4">
    <source>
        <dbReference type="Proteomes" id="UP000439780"/>
    </source>
</evidence>
<reference evidence="3 4" key="1">
    <citation type="submission" date="2019-12" db="EMBL/GenBank/DDBJ databases">
        <title>Genomic-based taxomic classification of the family Erythrobacteraceae.</title>
        <authorList>
            <person name="Xu L."/>
        </authorList>
    </citation>
    <scope>NUCLEOTIDE SEQUENCE [LARGE SCALE GENOMIC DNA]</scope>
    <source>
        <strain evidence="3 4">KEMB 9005-328</strain>
    </source>
</reference>
<keyword evidence="4" id="KW-1185">Reference proteome</keyword>
<protein>
    <recommendedName>
        <fullName evidence="2">Activator of Hsp90 ATPase homologue 1/2-like C-terminal domain-containing protein</fullName>
    </recommendedName>
</protein>
<name>A0A845AL90_9SPHN</name>
<comment type="similarity">
    <text evidence="1">Belongs to the AHA1 family.</text>
</comment>
<dbReference type="SUPFAM" id="SSF55961">
    <property type="entry name" value="Bet v1-like"/>
    <property type="match status" value="1"/>
</dbReference>
<dbReference type="InterPro" id="IPR023393">
    <property type="entry name" value="START-like_dom_sf"/>
</dbReference>